<feature type="chain" id="PRO_5017263852" evidence="1">
    <location>
        <begin position="18"/>
        <end position="82"/>
    </location>
</feature>
<reference evidence="2 3" key="1">
    <citation type="submission" date="2018-06" db="EMBL/GenBank/DDBJ databases">
        <title>Genome Sequence of the Brown Rot Fungal Pathogen Monilinia fructigena.</title>
        <authorList>
            <person name="Landi L."/>
            <person name="De Miccolis Angelini R.M."/>
            <person name="Pollastro S."/>
            <person name="Abate D."/>
            <person name="Faretra F."/>
            <person name="Romanazzi G."/>
        </authorList>
    </citation>
    <scope>NUCLEOTIDE SEQUENCE [LARGE SCALE GENOMIC DNA]</scope>
    <source>
        <strain evidence="2 3">Mfrg269</strain>
    </source>
</reference>
<dbReference type="AlphaFoldDB" id="A0A395IFR9"/>
<proteinExistence type="predicted"/>
<organism evidence="2 3">
    <name type="scientific">Monilinia fructigena</name>
    <dbReference type="NCBI Taxonomy" id="38457"/>
    <lineage>
        <taxon>Eukaryota</taxon>
        <taxon>Fungi</taxon>
        <taxon>Dikarya</taxon>
        <taxon>Ascomycota</taxon>
        <taxon>Pezizomycotina</taxon>
        <taxon>Leotiomycetes</taxon>
        <taxon>Helotiales</taxon>
        <taxon>Sclerotiniaceae</taxon>
        <taxon>Monilinia</taxon>
    </lineage>
</organism>
<protein>
    <submittedName>
        <fullName evidence="2">Uncharacterized protein</fullName>
    </submittedName>
</protein>
<feature type="signal peptide" evidence="1">
    <location>
        <begin position="1"/>
        <end position="17"/>
    </location>
</feature>
<gene>
    <name evidence="2" type="ORF">DID88_006660</name>
</gene>
<comment type="caution">
    <text evidence="2">The sequence shown here is derived from an EMBL/GenBank/DDBJ whole genome shotgun (WGS) entry which is preliminary data.</text>
</comment>
<evidence type="ECO:0000313" key="3">
    <source>
        <dbReference type="Proteomes" id="UP000249056"/>
    </source>
</evidence>
<keyword evidence="3" id="KW-1185">Reference proteome</keyword>
<keyword evidence="1" id="KW-0732">Signal</keyword>
<dbReference type="Proteomes" id="UP000249056">
    <property type="component" value="Unassembled WGS sequence"/>
</dbReference>
<evidence type="ECO:0000256" key="1">
    <source>
        <dbReference type="SAM" id="SignalP"/>
    </source>
</evidence>
<evidence type="ECO:0000313" key="2">
    <source>
        <dbReference type="EMBL" id="RAL59205.1"/>
    </source>
</evidence>
<dbReference type="EMBL" id="QKRW01000057">
    <property type="protein sequence ID" value="RAL59205.1"/>
    <property type="molecule type" value="Genomic_DNA"/>
</dbReference>
<accession>A0A395IFR9</accession>
<sequence length="82" mass="8680">MFTHSSVVLAFVACASASISSRSSITTGAGSIVPGAYIARFAAGHESCDNFYQNLSTSGVAAVQRHAFSLEYISRNLFSDRL</sequence>
<name>A0A395IFR9_9HELO</name>